<protein>
    <submittedName>
        <fullName evidence="6">Putative HTH-type transcriptional regulator</fullName>
    </submittedName>
</protein>
<dbReference type="KEGG" id="mmyr:MXMO3_02354"/>
<dbReference type="InterPro" id="IPR050950">
    <property type="entry name" value="HTH-type_LysR_regulators"/>
</dbReference>
<evidence type="ECO:0000256" key="3">
    <source>
        <dbReference type="ARBA" id="ARBA00023125"/>
    </source>
</evidence>
<dbReference type="GO" id="GO:0003700">
    <property type="term" value="F:DNA-binding transcription factor activity"/>
    <property type="evidence" value="ECO:0007669"/>
    <property type="project" value="InterPro"/>
</dbReference>
<reference evidence="6 7" key="1">
    <citation type="submission" date="2017-05" db="EMBL/GenBank/DDBJ databases">
        <title>Genome Analysis of Maritalea myrionectae HL2708#5.</title>
        <authorList>
            <consortium name="Cotde Inc.-PKNU"/>
            <person name="Jang D."/>
            <person name="Oh H.-M."/>
        </authorList>
    </citation>
    <scope>NUCLEOTIDE SEQUENCE [LARGE SCALE GENOMIC DNA]</scope>
    <source>
        <strain evidence="6 7">HL2708#5</strain>
    </source>
</reference>
<evidence type="ECO:0000256" key="4">
    <source>
        <dbReference type="ARBA" id="ARBA00023163"/>
    </source>
</evidence>
<dbReference type="Gene3D" id="1.10.10.10">
    <property type="entry name" value="Winged helix-like DNA-binding domain superfamily/Winged helix DNA-binding domain"/>
    <property type="match status" value="1"/>
</dbReference>
<dbReference type="PANTHER" id="PTHR30419">
    <property type="entry name" value="HTH-TYPE TRANSCRIPTIONAL REGULATOR YBHD"/>
    <property type="match status" value="1"/>
</dbReference>
<name>A0A2R4MFQ1_9HYPH</name>
<proteinExistence type="inferred from homology"/>
<dbReference type="SUPFAM" id="SSF46785">
    <property type="entry name" value="Winged helix' DNA-binding domain"/>
    <property type="match status" value="1"/>
</dbReference>
<dbReference type="Pfam" id="PF03466">
    <property type="entry name" value="LysR_substrate"/>
    <property type="match status" value="1"/>
</dbReference>
<dbReference type="RefSeq" id="WP_117395977.1">
    <property type="nucleotide sequence ID" value="NZ_CP021330.1"/>
</dbReference>
<accession>A0A2R4MFQ1</accession>
<dbReference type="InterPro" id="IPR036388">
    <property type="entry name" value="WH-like_DNA-bd_sf"/>
</dbReference>
<evidence type="ECO:0000256" key="2">
    <source>
        <dbReference type="ARBA" id="ARBA00023015"/>
    </source>
</evidence>
<dbReference type="GO" id="GO:0003677">
    <property type="term" value="F:DNA binding"/>
    <property type="evidence" value="ECO:0007669"/>
    <property type="project" value="UniProtKB-KW"/>
</dbReference>
<evidence type="ECO:0000313" key="6">
    <source>
        <dbReference type="EMBL" id="AVX04867.1"/>
    </source>
</evidence>
<dbReference type="Gene3D" id="3.40.190.290">
    <property type="match status" value="1"/>
</dbReference>
<comment type="similarity">
    <text evidence="1">Belongs to the LysR transcriptional regulatory family.</text>
</comment>
<dbReference type="EMBL" id="CP021330">
    <property type="protein sequence ID" value="AVX04867.1"/>
    <property type="molecule type" value="Genomic_DNA"/>
</dbReference>
<keyword evidence="2" id="KW-0805">Transcription regulation</keyword>
<organism evidence="6 7">
    <name type="scientific">Maritalea myrionectae</name>
    <dbReference type="NCBI Taxonomy" id="454601"/>
    <lineage>
        <taxon>Bacteria</taxon>
        <taxon>Pseudomonadati</taxon>
        <taxon>Pseudomonadota</taxon>
        <taxon>Alphaproteobacteria</taxon>
        <taxon>Hyphomicrobiales</taxon>
        <taxon>Devosiaceae</taxon>
        <taxon>Maritalea</taxon>
    </lineage>
</organism>
<dbReference type="GO" id="GO:0005829">
    <property type="term" value="C:cytosol"/>
    <property type="evidence" value="ECO:0007669"/>
    <property type="project" value="TreeGrafter"/>
</dbReference>
<sequence>MRHMLALKYVDAVARAGSIRGAAEVLAITPSALNRRILAIEEELDIEIFERHAQGVRLNSAGELFIHHVRAQMADLERVRSQIADLSGVRIGHVRIATTKEIGGRLLPRLIQAYRADFPGVTFSLHAYDRGQVEQQLHNLEADIVVMFQPLRLADMQVISHQQQHLSVAMAADHPLAAQPELRLVDFLEHNPLLPPRGEGIREIVEAACVKKGLNCKPTIESDDSALLRHLARQGAGLALDLPLTISASPQESELVYRPFKAHEIEPGFLFVGQLHKRNLPVAARKFADQLREMFEREMERLPQIETP</sequence>
<dbReference type="InterPro" id="IPR036390">
    <property type="entry name" value="WH_DNA-bd_sf"/>
</dbReference>
<keyword evidence="4" id="KW-0804">Transcription</keyword>
<evidence type="ECO:0000313" key="7">
    <source>
        <dbReference type="Proteomes" id="UP000258927"/>
    </source>
</evidence>
<dbReference type="InterPro" id="IPR000847">
    <property type="entry name" value="LysR_HTH_N"/>
</dbReference>
<keyword evidence="3" id="KW-0238">DNA-binding</keyword>
<dbReference type="SUPFAM" id="SSF53850">
    <property type="entry name" value="Periplasmic binding protein-like II"/>
    <property type="match status" value="1"/>
</dbReference>
<dbReference type="AlphaFoldDB" id="A0A2R4MFQ1"/>
<dbReference type="STRING" id="1122213.GCA_000423365_00015"/>
<dbReference type="PROSITE" id="PS50931">
    <property type="entry name" value="HTH_LYSR"/>
    <property type="match status" value="1"/>
</dbReference>
<feature type="domain" description="HTH lysR-type" evidence="5">
    <location>
        <begin position="1"/>
        <end position="59"/>
    </location>
</feature>
<keyword evidence="7" id="KW-1185">Reference proteome</keyword>
<dbReference type="InterPro" id="IPR005119">
    <property type="entry name" value="LysR_subst-bd"/>
</dbReference>
<evidence type="ECO:0000256" key="1">
    <source>
        <dbReference type="ARBA" id="ARBA00009437"/>
    </source>
</evidence>
<dbReference type="PANTHER" id="PTHR30419:SF8">
    <property type="entry name" value="NITROGEN ASSIMILATION TRANSCRIPTIONAL ACTIVATOR-RELATED"/>
    <property type="match status" value="1"/>
</dbReference>
<evidence type="ECO:0000259" key="5">
    <source>
        <dbReference type="PROSITE" id="PS50931"/>
    </source>
</evidence>
<dbReference type="Pfam" id="PF00126">
    <property type="entry name" value="HTH_1"/>
    <property type="match status" value="1"/>
</dbReference>
<gene>
    <name evidence="6" type="ORF">MXMO3_02354</name>
</gene>
<dbReference type="Proteomes" id="UP000258927">
    <property type="component" value="Chromosome"/>
</dbReference>
<dbReference type="CDD" id="cd05466">
    <property type="entry name" value="PBP2_LTTR_substrate"/>
    <property type="match status" value="1"/>
</dbReference>